<gene>
    <name evidence="2" type="ORF">IPP15_20265</name>
</gene>
<feature type="domain" description="HYR-like" evidence="1">
    <location>
        <begin position="367"/>
        <end position="434"/>
    </location>
</feature>
<reference evidence="2 3" key="1">
    <citation type="submission" date="2020-10" db="EMBL/GenBank/DDBJ databases">
        <title>Connecting structure to function with the recovery of over 1000 high-quality activated sludge metagenome-assembled genomes encoding full-length rRNA genes using long-read sequencing.</title>
        <authorList>
            <person name="Singleton C.M."/>
            <person name="Petriglieri F."/>
            <person name="Kristensen J.M."/>
            <person name="Kirkegaard R.H."/>
            <person name="Michaelsen T.Y."/>
            <person name="Andersen M.H."/>
            <person name="Karst S.M."/>
            <person name="Dueholm M.S."/>
            <person name="Nielsen P.H."/>
            <person name="Albertsen M."/>
        </authorList>
    </citation>
    <scope>NUCLEOTIDE SEQUENCE [LARGE SCALE GENOMIC DNA]</scope>
    <source>
        <strain evidence="2">Ribe_18-Q3-R11-54_MAXAC.273</strain>
    </source>
</reference>
<comment type="caution">
    <text evidence="2">The sequence shown here is derived from an EMBL/GenBank/DDBJ whole genome shotgun (WGS) entry which is preliminary data.</text>
</comment>
<dbReference type="Gene3D" id="2.60.40.10">
    <property type="entry name" value="Immunoglobulins"/>
    <property type="match status" value="1"/>
</dbReference>
<evidence type="ECO:0000313" key="2">
    <source>
        <dbReference type="EMBL" id="MBK9984666.1"/>
    </source>
</evidence>
<protein>
    <recommendedName>
        <fullName evidence="1">HYR-like domain-containing protein</fullName>
    </recommendedName>
</protein>
<feature type="domain" description="HYR-like" evidence="1">
    <location>
        <begin position="279"/>
        <end position="352"/>
    </location>
</feature>
<feature type="domain" description="HYR-like" evidence="1">
    <location>
        <begin position="595"/>
        <end position="669"/>
    </location>
</feature>
<feature type="domain" description="HYR-like" evidence="1">
    <location>
        <begin position="518"/>
        <end position="590"/>
    </location>
</feature>
<organism evidence="2 3">
    <name type="scientific">Candidatus Opimibacter skivensis</name>
    <dbReference type="NCBI Taxonomy" id="2982028"/>
    <lineage>
        <taxon>Bacteria</taxon>
        <taxon>Pseudomonadati</taxon>
        <taxon>Bacteroidota</taxon>
        <taxon>Saprospiria</taxon>
        <taxon>Saprospirales</taxon>
        <taxon>Saprospiraceae</taxon>
        <taxon>Candidatus Opimibacter</taxon>
    </lineage>
</organism>
<proteinExistence type="predicted"/>
<dbReference type="AlphaFoldDB" id="A0A9D7SYR3"/>
<feature type="domain" description="HYR-like" evidence="1">
    <location>
        <begin position="674"/>
        <end position="748"/>
    </location>
</feature>
<feature type="domain" description="HYR-like" evidence="1">
    <location>
        <begin position="755"/>
        <end position="826"/>
    </location>
</feature>
<dbReference type="InterPro" id="IPR057078">
    <property type="entry name" value="HYR-4C"/>
</dbReference>
<accession>A0A9D7SYR3</accession>
<sequence>MKKSQFHAKIYDVQKPKGEMLSSFLVFLFLFIGLGQSWALNAPPVACPNDFSLCINETPLDLTPLSGYPGAFSGTGVVMNSFYPTIAHAGSHTITHTYMIGMSSFSCSFVITVDSTFACFDTSAITWVFLPPGSTNGSCISNSNCCQDTLCYGLQYTPASTGLLTSYTTGFFVNCLSGMSPVVGNMSCVMSDNSFEINGCNPYNKVLFNSSGNTGLVPVTANVPIILHKVCFLVSTGDTVKIKEDTVTDLTTSIKLTETTFVTEHPSFIPFSIFKTGPVSPANQFATVQCPDDAQEPAYPNVVDMCGSPIIPVLISVTNNPASLMCEGTVTYLYSFIDCSGLSAPWTFTYTIDHTTSPSESGGPVVSSATVACIGLAVPPALPVIKDVCGNSLSPIGAPVQGGTYNGCEGTHTYTYSYVDCSGLPFSWTFTYTIEREDFTLPPNGALTVSCPLATNTPPALPTVVDNCGNLLSPVGSPVVSPQVMCEGNRTYSYTYTDCEGNSHVWVFTYTVERNEFSTPTNGFATVACPAQAEIVPTPPTVLDNCGNILVPIDTIVSSIPIACEGNKIYLFIYTDCEGNMATWAFTYTVERLPFTDPADASTTVACPALANTPPTAFFPVVTDNCGDTLMPSAPVVSPPVTCEGTRTYTYSYTDCEGNTQDWVFTYTIERQPFTVPDDVTLSVECPTASTFEPIAYLPAVTSNCGELLSPVLVSTGTPVTCEGTRIYDYLYTDCEGNQAHWLFTYVVDRTPFPDPVNAGTTVSCPAAANSPPTAFLPVVMDNCGATLSPSGPVISPFVCVGTRTYTYTYTDCAGNTQNWVYTYTILPNTTLSIHCPANLVLTCNANTNYVTLINAWIATATATDACDLNPVITNDYDGMSIPSFSCSGGLPVTFTATDACGNTATCTAIVTKPCFNLETWVYLEGAAANASGGPTYTLPMRTTLNDLRLLPGQLSVDPFLGNHYSPPGQPYTIAPWLYPGTEGALFDSGNNPLFANAGYPSTVVDWVLVSLRSDSAGTGGPVCQAAALLHKDGTVQFVQPLNCCGVNENNLYYVVIEHRNHLLVMSHVKRMFINHILSYDFRFQQSYEDPLFAGLNLFAREKEIISGKFAMFAGNGNQVISFNADTDTNFDDRSFWENQNGQIGLYRIGDYNLNGDTNFNDRITWERNNGKFSSVPRN</sequence>
<dbReference type="EMBL" id="JADKGY010000030">
    <property type="protein sequence ID" value="MBK9984666.1"/>
    <property type="molecule type" value="Genomic_DNA"/>
</dbReference>
<evidence type="ECO:0000313" key="3">
    <source>
        <dbReference type="Proteomes" id="UP000808337"/>
    </source>
</evidence>
<dbReference type="Proteomes" id="UP000808337">
    <property type="component" value="Unassembled WGS sequence"/>
</dbReference>
<name>A0A9D7SYR3_9BACT</name>
<dbReference type="InterPro" id="IPR013783">
    <property type="entry name" value="Ig-like_fold"/>
</dbReference>
<evidence type="ECO:0000259" key="1">
    <source>
        <dbReference type="Pfam" id="PF23237"/>
    </source>
</evidence>
<feature type="domain" description="HYR-like" evidence="1">
    <location>
        <begin position="439"/>
        <end position="512"/>
    </location>
</feature>
<dbReference type="Pfam" id="PF23237">
    <property type="entry name" value="HYR_4C"/>
    <property type="match status" value="7"/>
</dbReference>